<keyword evidence="1" id="KW-0732">Signal</keyword>
<protein>
    <recommendedName>
        <fullName evidence="4">DUF19 domain-containing protein</fullName>
    </recommendedName>
</protein>
<proteinExistence type="predicted"/>
<feature type="chain" id="PRO_5041284745" description="DUF19 domain-containing protein" evidence="1">
    <location>
        <begin position="24"/>
        <end position="255"/>
    </location>
</feature>
<gene>
    <name evidence="2" type="ORF">OCTVUL_1B000762</name>
</gene>
<keyword evidence="3" id="KW-1185">Reference proteome</keyword>
<dbReference type="AlphaFoldDB" id="A0AA36BCS1"/>
<dbReference type="EMBL" id="OX597826">
    <property type="protein sequence ID" value="CAI9732000.1"/>
    <property type="molecule type" value="Genomic_DNA"/>
</dbReference>
<evidence type="ECO:0000256" key="1">
    <source>
        <dbReference type="SAM" id="SignalP"/>
    </source>
</evidence>
<reference evidence="2" key="1">
    <citation type="submission" date="2023-08" db="EMBL/GenBank/DDBJ databases">
        <authorList>
            <person name="Alioto T."/>
            <person name="Alioto T."/>
            <person name="Gomez Garrido J."/>
        </authorList>
    </citation>
    <scope>NUCLEOTIDE SEQUENCE</scope>
</reference>
<organism evidence="2 3">
    <name type="scientific">Octopus vulgaris</name>
    <name type="common">Common octopus</name>
    <dbReference type="NCBI Taxonomy" id="6645"/>
    <lineage>
        <taxon>Eukaryota</taxon>
        <taxon>Metazoa</taxon>
        <taxon>Spiralia</taxon>
        <taxon>Lophotrochozoa</taxon>
        <taxon>Mollusca</taxon>
        <taxon>Cephalopoda</taxon>
        <taxon>Coleoidea</taxon>
        <taxon>Octopodiformes</taxon>
        <taxon>Octopoda</taxon>
        <taxon>Incirrata</taxon>
        <taxon>Octopodidae</taxon>
        <taxon>Octopus</taxon>
    </lineage>
</organism>
<accession>A0AA36BCS1</accession>
<evidence type="ECO:0000313" key="3">
    <source>
        <dbReference type="Proteomes" id="UP001162480"/>
    </source>
</evidence>
<dbReference type="Proteomes" id="UP001162480">
    <property type="component" value="Chromosome 13"/>
</dbReference>
<feature type="signal peptide" evidence="1">
    <location>
        <begin position="1"/>
        <end position="23"/>
    </location>
</feature>
<evidence type="ECO:0000313" key="2">
    <source>
        <dbReference type="EMBL" id="CAI9732000.1"/>
    </source>
</evidence>
<evidence type="ECO:0008006" key="4">
    <source>
        <dbReference type="Google" id="ProtNLM"/>
    </source>
</evidence>
<name>A0AA36BCS1_OCTVU</name>
<sequence length="255" mass="28779">MNGVLPRYIFVVTIFLWITLSNGCMDTASSEFQSCTAKLSDPVSVEANPNAIRSQMDAMCKMGSEDKKKLDACFEKLTQCNQIKIAADRMGINIMKTMEATREMCEHEETILGGIPCLTEKIMNLLQNTSTDGLEGFQQLYSKGIALFMNFSITREKYDTEYCPLLKEGIEKLADFKCSKEFTKVLQEYGYDMMSDTCRSINKIDSSDHVVCGRNNLTDSDLATKLQYFLSHGIPSAFLTSCSNEKERRRNTILT</sequence>